<dbReference type="RefSeq" id="WP_158520425.1">
    <property type="nucleotide sequence ID" value="NZ_MWWS01000005.1"/>
</dbReference>
<keyword evidence="2" id="KW-1185">Reference proteome</keyword>
<evidence type="ECO:0000313" key="1">
    <source>
        <dbReference type="EMBL" id="OZG49296.1"/>
    </source>
</evidence>
<reference evidence="1 2" key="1">
    <citation type="journal article" date="2017" name="BMC Genomics">
        <title>Comparative genomic and phylogenomic analyses of the Bifidobacteriaceae family.</title>
        <authorList>
            <person name="Lugli G.A."/>
            <person name="Milani C."/>
            <person name="Turroni F."/>
            <person name="Duranti S."/>
            <person name="Mancabelli L."/>
            <person name="Mangifesta M."/>
            <person name="Ferrario C."/>
            <person name="Modesto M."/>
            <person name="Mattarelli P."/>
            <person name="Jiri K."/>
            <person name="van Sinderen D."/>
            <person name="Ventura M."/>
        </authorList>
    </citation>
    <scope>NUCLEOTIDE SEQUENCE [LARGE SCALE GENOMIC DNA]</scope>
    <source>
        <strain evidence="1 2">DSM 22924</strain>
    </source>
</reference>
<dbReference type="AlphaFoldDB" id="A0A261ERJ4"/>
<dbReference type="EMBL" id="MWWS01000005">
    <property type="protein sequence ID" value="OZG49296.1"/>
    <property type="molecule type" value="Genomic_DNA"/>
</dbReference>
<comment type="caution">
    <text evidence="1">The sequence shown here is derived from an EMBL/GenBank/DDBJ whole genome shotgun (WGS) entry which is preliminary data.</text>
</comment>
<dbReference type="Proteomes" id="UP000216004">
    <property type="component" value="Unassembled WGS sequence"/>
</dbReference>
<evidence type="ECO:0000313" key="2">
    <source>
        <dbReference type="Proteomes" id="UP000216004"/>
    </source>
</evidence>
<organism evidence="1 2">
    <name type="scientific">Bombiscardovia coagulans</name>
    <dbReference type="NCBI Taxonomy" id="686666"/>
    <lineage>
        <taxon>Bacteria</taxon>
        <taxon>Bacillati</taxon>
        <taxon>Actinomycetota</taxon>
        <taxon>Actinomycetes</taxon>
        <taxon>Bifidobacteriales</taxon>
        <taxon>Bifidobacteriaceae</taxon>
        <taxon>Bombiscardovia</taxon>
    </lineage>
</organism>
<name>A0A261ERJ4_9BIFI</name>
<protein>
    <submittedName>
        <fullName evidence="1">Uncharacterized protein</fullName>
    </submittedName>
</protein>
<proteinExistence type="predicted"/>
<gene>
    <name evidence="1" type="ORF">BOCO_1105</name>
</gene>
<sequence length="53" mass="6468">MTMQSQQLPWSVQMNKKAQQLLENPEEYFRKADENNSKSIDEEKISFRKLFFR</sequence>
<accession>A0A261ERJ4</accession>